<dbReference type="EMBL" id="JAATIQ010000639">
    <property type="protein sequence ID" value="KAF4349456.1"/>
    <property type="molecule type" value="Genomic_DNA"/>
</dbReference>
<feature type="compositionally biased region" description="Polar residues" evidence="1">
    <location>
        <begin position="55"/>
        <end position="66"/>
    </location>
</feature>
<gene>
    <name evidence="2" type="ORF">G4B88_026236</name>
</gene>
<keyword evidence="3" id="KW-1185">Reference proteome</keyword>
<dbReference type="AlphaFoldDB" id="A0A7J6DTY0"/>
<dbReference type="PANTHER" id="PTHR37207:SF1">
    <property type="entry name" value="OS09G0446000 PROTEIN"/>
    <property type="match status" value="1"/>
</dbReference>
<organism evidence="2 3">
    <name type="scientific">Cannabis sativa</name>
    <name type="common">Hemp</name>
    <name type="synonym">Marijuana</name>
    <dbReference type="NCBI Taxonomy" id="3483"/>
    <lineage>
        <taxon>Eukaryota</taxon>
        <taxon>Viridiplantae</taxon>
        <taxon>Streptophyta</taxon>
        <taxon>Embryophyta</taxon>
        <taxon>Tracheophyta</taxon>
        <taxon>Spermatophyta</taxon>
        <taxon>Magnoliopsida</taxon>
        <taxon>eudicotyledons</taxon>
        <taxon>Gunneridae</taxon>
        <taxon>Pentapetalae</taxon>
        <taxon>rosids</taxon>
        <taxon>fabids</taxon>
        <taxon>Rosales</taxon>
        <taxon>Cannabaceae</taxon>
        <taxon>Cannabis</taxon>
    </lineage>
</organism>
<proteinExistence type="predicted"/>
<protein>
    <submittedName>
        <fullName evidence="2">Uncharacterized protein</fullName>
    </submittedName>
</protein>
<comment type="caution">
    <text evidence="2">The sequence shown here is derived from an EMBL/GenBank/DDBJ whole genome shotgun (WGS) entry which is preliminary data.</text>
</comment>
<evidence type="ECO:0000313" key="2">
    <source>
        <dbReference type="EMBL" id="KAF4349456.1"/>
    </source>
</evidence>
<feature type="region of interest" description="Disordered" evidence="1">
    <location>
        <begin position="54"/>
        <end position="87"/>
    </location>
</feature>
<dbReference type="PANTHER" id="PTHR37207">
    <property type="entry name" value="OS09G0446000 PROTEIN"/>
    <property type="match status" value="1"/>
</dbReference>
<dbReference type="Proteomes" id="UP000583929">
    <property type="component" value="Unassembled WGS sequence"/>
</dbReference>
<reference evidence="2 3" key="1">
    <citation type="journal article" date="2020" name="bioRxiv">
        <title>Sequence and annotation of 42 cannabis genomes reveals extensive copy number variation in cannabinoid synthesis and pathogen resistance genes.</title>
        <authorList>
            <person name="Mckernan K.J."/>
            <person name="Helbert Y."/>
            <person name="Kane L.T."/>
            <person name="Ebling H."/>
            <person name="Zhang L."/>
            <person name="Liu B."/>
            <person name="Eaton Z."/>
            <person name="Mclaughlin S."/>
            <person name="Kingan S."/>
            <person name="Baybayan P."/>
            <person name="Concepcion G."/>
            <person name="Jordan M."/>
            <person name="Riva A."/>
            <person name="Barbazuk W."/>
            <person name="Harkins T."/>
        </authorList>
    </citation>
    <scope>NUCLEOTIDE SEQUENCE [LARGE SCALE GENOMIC DNA]</scope>
    <source>
        <strain evidence="3">cv. Jamaican Lion 4</strain>
        <tissue evidence="2">Leaf</tissue>
    </source>
</reference>
<name>A0A7J6DTY0_CANSA</name>
<evidence type="ECO:0000256" key="1">
    <source>
        <dbReference type="SAM" id="MobiDB-lite"/>
    </source>
</evidence>
<accession>A0A7J6DTY0</accession>
<sequence>MPLVLVFLYYRTAYFLSTTSVKNGLSFPKGYKITRIAQPFGAFPVKRKIVKMKPSETSTKAINSHGESGRSGKPHFRPAKDDTKPVLQDPILRSDPIETEEAVLLLPPFPIVKENSKIGLRNH</sequence>
<evidence type="ECO:0000313" key="3">
    <source>
        <dbReference type="Proteomes" id="UP000583929"/>
    </source>
</evidence>